<feature type="coiled-coil region" evidence="1">
    <location>
        <begin position="16"/>
        <end position="98"/>
    </location>
</feature>
<evidence type="ECO:0000313" key="3">
    <source>
        <dbReference type="EMBL" id="KRX03352.1"/>
    </source>
</evidence>
<evidence type="ECO:0000313" key="4">
    <source>
        <dbReference type="Proteomes" id="UP000054937"/>
    </source>
</evidence>
<organism evidence="3 4">
    <name type="scientific">Pseudocohnilembus persalinus</name>
    <name type="common">Ciliate</name>
    <dbReference type="NCBI Taxonomy" id="266149"/>
    <lineage>
        <taxon>Eukaryota</taxon>
        <taxon>Sar</taxon>
        <taxon>Alveolata</taxon>
        <taxon>Ciliophora</taxon>
        <taxon>Intramacronucleata</taxon>
        <taxon>Oligohymenophorea</taxon>
        <taxon>Scuticociliatia</taxon>
        <taxon>Philasterida</taxon>
        <taxon>Pseudocohnilembidae</taxon>
        <taxon>Pseudocohnilembus</taxon>
    </lineage>
</organism>
<comment type="caution">
    <text evidence="3">The sequence shown here is derived from an EMBL/GenBank/DDBJ whole genome shotgun (WGS) entry which is preliminary data.</text>
</comment>
<dbReference type="AlphaFoldDB" id="A0A0V0QMS0"/>
<reference evidence="3 4" key="1">
    <citation type="journal article" date="2015" name="Sci. Rep.">
        <title>Genome of the facultative scuticociliatosis pathogen Pseudocohnilembus persalinus provides insight into its virulence through horizontal gene transfer.</title>
        <authorList>
            <person name="Xiong J."/>
            <person name="Wang G."/>
            <person name="Cheng J."/>
            <person name="Tian M."/>
            <person name="Pan X."/>
            <person name="Warren A."/>
            <person name="Jiang C."/>
            <person name="Yuan D."/>
            <person name="Miao W."/>
        </authorList>
    </citation>
    <scope>NUCLEOTIDE SEQUENCE [LARGE SCALE GENOMIC DNA]</scope>
    <source>
        <strain evidence="3">36N120E</strain>
    </source>
</reference>
<keyword evidence="1" id="KW-0175">Coiled coil</keyword>
<dbReference type="Proteomes" id="UP000054937">
    <property type="component" value="Unassembled WGS sequence"/>
</dbReference>
<name>A0A0V0QMS0_PSEPJ</name>
<keyword evidence="4" id="KW-1185">Reference proteome</keyword>
<feature type="region of interest" description="Disordered" evidence="2">
    <location>
        <begin position="151"/>
        <end position="178"/>
    </location>
</feature>
<feature type="region of interest" description="Disordered" evidence="2">
    <location>
        <begin position="112"/>
        <end position="136"/>
    </location>
</feature>
<protein>
    <submittedName>
        <fullName evidence="3">Uncharacterized protein</fullName>
    </submittedName>
</protein>
<evidence type="ECO:0000256" key="2">
    <source>
        <dbReference type="SAM" id="MobiDB-lite"/>
    </source>
</evidence>
<sequence length="218" mass="25897">MVSPFQNYKYKKILPTIKEEENKQKARQKLVKLKINKIIQDQHDYNLMRKNLSILEQLQQKGNNYQMENEEYIMNYNNEQHQENKTIAQLSLEKANLKGLKKTENQKYEFYTPRKENSKNKSALPSIQRKNERQQITSATAVKNQKIGKIEHNQNKNKNQMSGKDKIKQNSSNLQQNKTQLKSNIIEVEQKQIQTQQNDSVISSQYYEDDFEEIDLEL</sequence>
<proteinExistence type="predicted"/>
<evidence type="ECO:0000256" key="1">
    <source>
        <dbReference type="SAM" id="Coils"/>
    </source>
</evidence>
<dbReference type="EMBL" id="LDAU01000135">
    <property type="protein sequence ID" value="KRX03352.1"/>
    <property type="molecule type" value="Genomic_DNA"/>
</dbReference>
<dbReference type="InParanoid" id="A0A0V0QMS0"/>
<accession>A0A0V0QMS0</accession>
<gene>
    <name evidence="3" type="ORF">PPERSA_05710</name>
</gene>
<feature type="compositionally biased region" description="Polar residues" evidence="2">
    <location>
        <begin position="169"/>
        <end position="178"/>
    </location>
</feature>